<dbReference type="SUPFAM" id="SSF53756">
    <property type="entry name" value="UDP-Glycosyltransferase/glycogen phosphorylase"/>
    <property type="match status" value="1"/>
</dbReference>
<dbReference type="RefSeq" id="WP_092656715.1">
    <property type="nucleotide sequence ID" value="NZ_LT629732.1"/>
</dbReference>
<reference evidence="5 6" key="1">
    <citation type="submission" date="2016-10" db="EMBL/GenBank/DDBJ databases">
        <authorList>
            <person name="de Groot N.N."/>
        </authorList>
    </citation>
    <scope>NUCLEOTIDE SEQUENCE [LARGE SCALE GENOMIC DNA]</scope>
    <source>
        <strain evidence="5 6">DSM 22024</strain>
    </source>
</reference>
<dbReference type="GO" id="GO:0009250">
    <property type="term" value="P:glucan biosynthetic process"/>
    <property type="evidence" value="ECO:0007669"/>
    <property type="project" value="InterPro"/>
</dbReference>
<keyword evidence="2" id="KW-0808">Transferase</keyword>
<evidence type="ECO:0000256" key="2">
    <source>
        <dbReference type="ARBA" id="ARBA00022679"/>
    </source>
</evidence>
<keyword evidence="1" id="KW-0328">Glycosyltransferase</keyword>
<gene>
    <name evidence="5" type="ORF">SAMN04489717_5690</name>
</gene>
<dbReference type="Gene3D" id="3.40.50.2000">
    <property type="entry name" value="Glycogen Phosphorylase B"/>
    <property type="match status" value="2"/>
</dbReference>
<dbReference type="PANTHER" id="PTHR45947">
    <property type="entry name" value="SULFOQUINOVOSYL TRANSFERASE SQD2"/>
    <property type="match status" value="1"/>
</dbReference>
<evidence type="ECO:0000313" key="5">
    <source>
        <dbReference type="EMBL" id="SDT24753.1"/>
    </source>
</evidence>
<dbReference type="InterPro" id="IPR050194">
    <property type="entry name" value="Glycosyltransferase_grp1"/>
</dbReference>
<protein>
    <submittedName>
        <fullName evidence="5">Glycogen synthase (ADP-glucose)</fullName>
    </submittedName>
</protein>
<evidence type="ECO:0000313" key="6">
    <source>
        <dbReference type="Proteomes" id="UP000198983"/>
    </source>
</evidence>
<name>A0A1H1YTM4_9ACTN</name>
<accession>A0A1H1YTM4</accession>
<dbReference type="Pfam" id="PF00534">
    <property type="entry name" value="Glycos_transf_1"/>
    <property type="match status" value="1"/>
</dbReference>
<dbReference type="GO" id="GO:0016757">
    <property type="term" value="F:glycosyltransferase activity"/>
    <property type="evidence" value="ECO:0007669"/>
    <property type="project" value="UniProtKB-KW"/>
</dbReference>
<dbReference type="AlphaFoldDB" id="A0A1H1YTM4"/>
<dbReference type="PANTHER" id="PTHR45947:SF14">
    <property type="entry name" value="SLL1723 PROTEIN"/>
    <property type="match status" value="1"/>
</dbReference>
<dbReference type="Proteomes" id="UP000198983">
    <property type="component" value="Chromosome I"/>
</dbReference>
<feature type="domain" description="Glycosyl transferase family 1" evidence="3">
    <location>
        <begin position="190"/>
        <end position="360"/>
    </location>
</feature>
<dbReference type="CDD" id="cd03801">
    <property type="entry name" value="GT4_PimA-like"/>
    <property type="match status" value="1"/>
</dbReference>
<dbReference type="EMBL" id="LT629732">
    <property type="protein sequence ID" value="SDT24753.1"/>
    <property type="molecule type" value="Genomic_DNA"/>
</dbReference>
<sequence length="385" mass="41562">MRVAMLTREFPPQVYGGAGVHVDYLSRALRTLVDLDVHCLGVPRDGAEAHSEDDPRLAGANPALRIFAANLEMAAGVERAQVVHSHTWYANLAGHLSKLLYGVPHVVTAHSLEPRRPWKEEQLGGGYRLSSWAERTAYESADAIIAVSAAMRDDVLDCYPAVDPARVRVIPNGIDTVQYAPDRRTDVVDRLGIDPSRPSVAFVGRITRQKGVPHLLRAAAGFDPKAQLVLLAGAPDTPELAAESAAAVDRLRAERDGVVWVQEMLPREDVIQVLTHATVFCCPSIYEPQGIVNLEAMACETAVVASAVGGIPEVVQDGRTGLLVNYDEADPRGFERGLAEAVNALVADPDRATTMGLAGRARAVEDYGWDALARRTAEVYAELIS</sequence>
<dbReference type="STRING" id="117157.SAMN04489717_5690"/>
<evidence type="ECO:0000256" key="1">
    <source>
        <dbReference type="ARBA" id="ARBA00022676"/>
    </source>
</evidence>
<organism evidence="5 6">
    <name type="scientific">Actinopolymorpha singaporensis</name>
    <dbReference type="NCBI Taxonomy" id="117157"/>
    <lineage>
        <taxon>Bacteria</taxon>
        <taxon>Bacillati</taxon>
        <taxon>Actinomycetota</taxon>
        <taxon>Actinomycetes</taxon>
        <taxon>Propionibacteriales</taxon>
        <taxon>Actinopolymorphaceae</taxon>
        <taxon>Actinopolymorpha</taxon>
    </lineage>
</organism>
<dbReference type="InterPro" id="IPR001296">
    <property type="entry name" value="Glyco_trans_1"/>
</dbReference>
<keyword evidence="6" id="KW-1185">Reference proteome</keyword>
<dbReference type="InterPro" id="IPR028098">
    <property type="entry name" value="Glyco_trans_4-like_N"/>
</dbReference>
<evidence type="ECO:0000259" key="4">
    <source>
        <dbReference type="Pfam" id="PF13439"/>
    </source>
</evidence>
<feature type="domain" description="Glycosyltransferase subfamily 4-like N-terminal" evidence="4">
    <location>
        <begin position="15"/>
        <end position="176"/>
    </location>
</feature>
<dbReference type="InterPro" id="IPR011875">
    <property type="entry name" value="M1P_synthase"/>
</dbReference>
<dbReference type="OrthoDB" id="6286688at2"/>
<dbReference type="GO" id="GO:1901137">
    <property type="term" value="P:carbohydrate derivative biosynthetic process"/>
    <property type="evidence" value="ECO:0007669"/>
    <property type="project" value="UniProtKB-ARBA"/>
</dbReference>
<dbReference type="Pfam" id="PF13439">
    <property type="entry name" value="Glyco_transf_4"/>
    <property type="match status" value="1"/>
</dbReference>
<dbReference type="NCBIfam" id="TIGR02149">
    <property type="entry name" value="glgA_Coryne"/>
    <property type="match status" value="1"/>
</dbReference>
<proteinExistence type="predicted"/>
<evidence type="ECO:0000259" key="3">
    <source>
        <dbReference type="Pfam" id="PF00534"/>
    </source>
</evidence>